<dbReference type="Proteomes" id="UP000317812">
    <property type="component" value="Chromosome"/>
</dbReference>
<protein>
    <submittedName>
        <fullName evidence="1">Uncharacterized protein</fullName>
    </submittedName>
</protein>
<sequence>MSKIVGKTYKNQKVILDGNTYENCGFFSCSIVYTGNGSISLINNTFTDCTWSFEGAAANTLQFLSVIYRDMGDFGRELVEATFRNIKGNRP</sequence>
<gene>
    <name evidence="1" type="ORF">ES815_22060</name>
</gene>
<organism evidence="1 2">
    <name type="scientific">Leclercia adecarboxylata</name>
    <dbReference type="NCBI Taxonomy" id="83655"/>
    <lineage>
        <taxon>Bacteria</taxon>
        <taxon>Pseudomonadati</taxon>
        <taxon>Pseudomonadota</taxon>
        <taxon>Gammaproteobacteria</taxon>
        <taxon>Enterobacterales</taxon>
        <taxon>Enterobacteriaceae</taxon>
        <taxon>Leclercia</taxon>
    </lineage>
</organism>
<proteinExistence type="predicted"/>
<evidence type="ECO:0000313" key="2">
    <source>
        <dbReference type="Proteomes" id="UP000317812"/>
    </source>
</evidence>
<name>A0AAP9DDJ4_9ENTR</name>
<reference evidence="1 2" key="1">
    <citation type="submission" date="2019-01" db="EMBL/GenBank/DDBJ databases">
        <title>Florfenicol resistance in Enterobacteriaceae and whole-genome sequence analysis of florfenicol-resistant Leclercia adecarboxylata strain R25.</title>
        <authorList>
            <person name="Bao Q."/>
            <person name="Ying Y."/>
        </authorList>
    </citation>
    <scope>NUCLEOTIDE SEQUENCE [LARGE SCALE GENOMIC DNA]</scope>
    <source>
        <strain evidence="1 2">R25</strain>
    </source>
</reference>
<evidence type="ECO:0000313" key="1">
    <source>
        <dbReference type="EMBL" id="QDK20850.1"/>
    </source>
</evidence>
<dbReference type="RefSeq" id="WP_142489717.1">
    <property type="nucleotide sequence ID" value="NZ_CP035382.1"/>
</dbReference>
<dbReference type="AlphaFoldDB" id="A0AAP9DDJ4"/>
<dbReference type="EMBL" id="CP035382">
    <property type="protein sequence ID" value="QDK20850.1"/>
    <property type="molecule type" value="Genomic_DNA"/>
</dbReference>
<accession>A0AAP9DDJ4</accession>